<accession>A0A212JYV3</accession>
<proteinExistence type="predicted"/>
<dbReference type="AlphaFoldDB" id="A0A212JYV3"/>
<evidence type="ECO:0000313" key="1">
    <source>
        <dbReference type="EMBL" id="SBW04644.1"/>
    </source>
</evidence>
<dbReference type="RefSeq" id="WP_296950549.1">
    <property type="nucleotide sequence ID" value="NZ_LT599021.1"/>
</dbReference>
<organism evidence="1">
    <name type="scientific">uncultured Dysgonomonas sp</name>
    <dbReference type="NCBI Taxonomy" id="206096"/>
    <lineage>
        <taxon>Bacteria</taxon>
        <taxon>Pseudomonadati</taxon>
        <taxon>Bacteroidota</taxon>
        <taxon>Bacteroidia</taxon>
        <taxon>Bacteroidales</taxon>
        <taxon>Dysgonomonadaceae</taxon>
        <taxon>Dysgonomonas</taxon>
        <taxon>environmental samples</taxon>
    </lineage>
</organism>
<reference evidence="1" key="1">
    <citation type="submission" date="2016-04" db="EMBL/GenBank/DDBJ databases">
        <authorList>
            <person name="Evans L.H."/>
            <person name="Alamgir A."/>
            <person name="Owens N."/>
            <person name="Weber N.D."/>
            <person name="Virtaneva K."/>
            <person name="Barbian K."/>
            <person name="Babar A."/>
            <person name="Rosenke K."/>
        </authorList>
    </citation>
    <scope>NUCLEOTIDE SEQUENCE</scope>
    <source>
        <strain evidence="1">86-2</strain>
    </source>
</reference>
<name>A0A212JYV3_9BACT</name>
<evidence type="ECO:0008006" key="2">
    <source>
        <dbReference type="Google" id="ProtNLM"/>
    </source>
</evidence>
<sequence length="245" mass="27736">MIKKILVIGGICLLAGYLIFSAFYFEKKPQDDFCTSFEVEIKNSAEGNKFIETKDIVSYIKDKGLDPTGKQLKNINTNKIEEAIMANQLIKEANVFVTNNRAVKAVIEERKPILRVISSLGGNYYIDNTANKMPLSNRSTAYLPIATGAIKEEFAKTDLYKFALFLHNDEFWNAQIEQIVVLPNQDIKLIPRVGDHQVILGSVDGCKEKLAKLLTFYQNGLNETGWNKYSVINLKFNKQVVCTKR</sequence>
<gene>
    <name evidence="1" type="ORF">KL86DYS2_12649</name>
</gene>
<dbReference type="EMBL" id="FLUL01000001">
    <property type="protein sequence ID" value="SBW04644.1"/>
    <property type="molecule type" value="Genomic_DNA"/>
</dbReference>
<protein>
    <recommendedName>
        <fullName evidence="2">Cell division protein FtsQ</fullName>
    </recommendedName>
</protein>